<evidence type="ECO:0000313" key="3">
    <source>
        <dbReference type="Proteomes" id="UP000289340"/>
    </source>
</evidence>
<accession>A0A445LAJ8</accession>
<feature type="region of interest" description="Disordered" evidence="1">
    <location>
        <begin position="162"/>
        <end position="182"/>
    </location>
</feature>
<name>A0A445LAJ8_GLYSO</name>
<dbReference type="AlphaFoldDB" id="A0A445LAJ8"/>
<proteinExistence type="predicted"/>
<gene>
    <name evidence="2" type="ORF">D0Y65_006950</name>
</gene>
<keyword evidence="3" id="KW-1185">Reference proteome</keyword>
<sequence>MPRAVPLACGPSNTSVDESILIEKQERVDNGANDGRFSVNQFHGRSRHKVDPARDLSIQVLEKFSLVTRFARETTSQLFGENQSNGFSPIDRRTHIQTNLDHPKSSNVEENTFVESPVVLDSQEFDNLSLVWGKPRQPPLGSEEGGLFLQPFHRLSWRNSVNSSVSSSKLAKNSEQGGTGLQ</sequence>
<evidence type="ECO:0000256" key="1">
    <source>
        <dbReference type="SAM" id="MobiDB-lite"/>
    </source>
</evidence>
<reference evidence="2 3" key="1">
    <citation type="submission" date="2018-09" db="EMBL/GenBank/DDBJ databases">
        <title>A high-quality reference genome of wild soybean provides a powerful tool to mine soybean genomes.</title>
        <authorList>
            <person name="Xie M."/>
            <person name="Chung C.Y.L."/>
            <person name="Li M.-W."/>
            <person name="Wong F.-L."/>
            <person name="Chan T.-F."/>
            <person name="Lam H.-M."/>
        </authorList>
    </citation>
    <scope>NUCLEOTIDE SEQUENCE [LARGE SCALE GENOMIC DNA]</scope>
    <source>
        <strain evidence="3">cv. W05</strain>
        <tissue evidence="2">Hypocotyl of etiolated seedlings</tissue>
    </source>
</reference>
<comment type="caution">
    <text evidence="2">The sequence shown here is derived from an EMBL/GenBank/DDBJ whole genome shotgun (WGS) entry which is preliminary data.</text>
</comment>
<dbReference type="Proteomes" id="UP000289340">
    <property type="component" value="Chromosome 3"/>
</dbReference>
<protein>
    <submittedName>
        <fullName evidence="2">Uncharacterized protein</fullName>
    </submittedName>
</protein>
<dbReference type="EMBL" id="QZWG01000003">
    <property type="protein sequence ID" value="RZC20316.1"/>
    <property type="molecule type" value="Genomic_DNA"/>
</dbReference>
<evidence type="ECO:0000313" key="2">
    <source>
        <dbReference type="EMBL" id="RZC20316.1"/>
    </source>
</evidence>
<organism evidence="2 3">
    <name type="scientific">Glycine soja</name>
    <name type="common">Wild soybean</name>
    <dbReference type="NCBI Taxonomy" id="3848"/>
    <lineage>
        <taxon>Eukaryota</taxon>
        <taxon>Viridiplantae</taxon>
        <taxon>Streptophyta</taxon>
        <taxon>Embryophyta</taxon>
        <taxon>Tracheophyta</taxon>
        <taxon>Spermatophyta</taxon>
        <taxon>Magnoliopsida</taxon>
        <taxon>eudicotyledons</taxon>
        <taxon>Gunneridae</taxon>
        <taxon>Pentapetalae</taxon>
        <taxon>rosids</taxon>
        <taxon>fabids</taxon>
        <taxon>Fabales</taxon>
        <taxon>Fabaceae</taxon>
        <taxon>Papilionoideae</taxon>
        <taxon>50 kb inversion clade</taxon>
        <taxon>NPAAA clade</taxon>
        <taxon>indigoferoid/millettioid clade</taxon>
        <taxon>Phaseoleae</taxon>
        <taxon>Glycine</taxon>
        <taxon>Glycine subgen. Soja</taxon>
    </lineage>
</organism>